<dbReference type="AlphaFoldDB" id="A0A2X3W6E3"/>
<keyword evidence="6" id="KW-0808">Transferase</keyword>
<sequence>MPAFYLLVPFLLIRFIFLSLLDRKATGRAAHFAPMQGKEMIAYYLYQFSTLMLLLVPFLLKVSLSFSTVFYLGSGVYFLGSLFLVLVMKDFANPDEKGLNTEGLYALSRHPMYLAYFVFFLGMVMLTQSLILLIVLAIFQLSAHFIILAEERECLVKFGVAYQEYQKRVRMYL</sequence>
<accession>A0A2X3W6E3</accession>
<dbReference type="Gene3D" id="1.20.120.1630">
    <property type="match status" value="1"/>
</dbReference>
<dbReference type="STRING" id="1123303.GCA_000372425_01309"/>
<reference evidence="6 7" key="1">
    <citation type="submission" date="2018-06" db="EMBL/GenBank/DDBJ databases">
        <authorList>
            <consortium name="Pathogen Informatics"/>
            <person name="Doyle S."/>
        </authorList>
    </citation>
    <scope>NUCLEOTIDE SEQUENCE [LARGE SCALE GENOMIC DNA]</scope>
    <source>
        <strain evidence="6 7">NCTC12278</strain>
    </source>
</reference>
<organism evidence="6 7">
    <name type="scientific">Streptococcus ferus</name>
    <dbReference type="NCBI Taxonomy" id="1345"/>
    <lineage>
        <taxon>Bacteria</taxon>
        <taxon>Bacillati</taxon>
        <taxon>Bacillota</taxon>
        <taxon>Bacilli</taxon>
        <taxon>Lactobacillales</taxon>
        <taxon>Streptococcaceae</taxon>
        <taxon>Streptococcus</taxon>
    </lineage>
</organism>
<evidence type="ECO:0000313" key="6">
    <source>
        <dbReference type="EMBL" id="SQF41097.1"/>
    </source>
</evidence>
<dbReference type="KEGG" id="sfer:NCTC12278_01695"/>
<keyword evidence="3 5" id="KW-1133">Transmembrane helix</keyword>
<dbReference type="RefSeq" id="WP_018030631.1">
    <property type="nucleotide sequence ID" value="NZ_LS483343.1"/>
</dbReference>
<dbReference type="Proteomes" id="UP000249495">
    <property type="component" value="Chromosome 1"/>
</dbReference>
<dbReference type="EMBL" id="LS483343">
    <property type="protein sequence ID" value="SQF41097.1"/>
    <property type="molecule type" value="Genomic_DNA"/>
</dbReference>
<proteinExistence type="predicted"/>
<protein>
    <submittedName>
        <fullName evidence="6">Isoprenylcysteine carboxyl methyltransferase</fullName>
    </submittedName>
</protein>
<evidence type="ECO:0000313" key="7">
    <source>
        <dbReference type="Proteomes" id="UP000249495"/>
    </source>
</evidence>
<keyword evidence="7" id="KW-1185">Reference proteome</keyword>
<dbReference type="PANTHER" id="PTHR43847:SF1">
    <property type="entry name" value="BLL3993 PROTEIN"/>
    <property type="match status" value="1"/>
</dbReference>
<feature type="transmembrane region" description="Helical" evidence="5">
    <location>
        <begin position="66"/>
        <end position="87"/>
    </location>
</feature>
<gene>
    <name evidence="6" type="ORF">NCTC12278_01695</name>
</gene>
<evidence type="ECO:0000256" key="5">
    <source>
        <dbReference type="SAM" id="Phobius"/>
    </source>
</evidence>
<feature type="transmembrane region" description="Helical" evidence="5">
    <location>
        <begin position="41"/>
        <end position="60"/>
    </location>
</feature>
<keyword evidence="6" id="KW-0489">Methyltransferase</keyword>
<dbReference type="GO" id="GO:0008168">
    <property type="term" value="F:methyltransferase activity"/>
    <property type="evidence" value="ECO:0007669"/>
    <property type="project" value="UniProtKB-KW"/>
</dbReference>
<evidence type="ECO:0000256" key="2">
    <source>
        <dbReference type="ARBA" id="ARBA00022692"/>
    </source>
</evidence>
<keyword evidence="4 5" id="KW-0472">Membrane</keyword>
<dbReference type="PANTHER" id="PTHR43847">
    <property type="entry name" value="BLL3993 PROTEIN"/>
    <property type="match status" value="1"/>
</dbReference>
<keyword evidence="2 5" id="KW-0812">Transmembrane</keyword>
<dbReference type="OrthoDB" id="272002at2"/>
<dbReference type="InterPro" id="IPR052527">
    <property type="entry name" value="Metal_cation-efflux_comp"/>
</dbReference>
<name>A0A2X3W6E3_9STRE</name>
<evidence type="ECO:0000256" key="1">
    <source>
        <dbReference type="ARBA" id="ARBA00004127"/>
    </source>
</evidence>
<evidence type="ECO:0000256" key="3">
    <source>
        <dbReference type="ARBA" id="ARBA00022989"/>
    </source>
</evidence>
<dbReference type="GO" id="GO:0032259">
    <property type="term" value="P:methylation"/>
    <property type="evidence" value="ECO:0007669"/>
    <property type="project" value="UniProtKB-KW"/>
</dbReference>
<comment type="subcellular location">
    <subcellularLocation>
        <location evidence="1">Endomembrane system</location>
        <topology evidence="1">Multi-pass membrane protein</topology>
    </subcellularLocation>
</comment>
<dbReference type="InterPro" id="IPR007318">
    <property type="entry name" value="Phopholipid_MeTrfase"/>
</dbReference>
<dbReference type="Pfam" id="PF04191">
    <property type="entry name" value="PEMT"/>
    <property type="match status" value="1"/>
</dbReference>
<evidence type="ECO:0000256" key="4">
    <source>
        <dbReference type="ARBA" id="ARBA00023136"/>
    </source>
</evidence>
<feature type="transmembrane region" description="Helical" evidence="5">
    <location>
        <begin position="113"/>
        <end position="139"/>
    </location>
</feature>
<feature type="transmembrane region" description="Helical" evidence="5">
    <location>
        <begin position="6"/>
        <end position="21"/>
    </location>
</feature>
<dbReference type="GO" id="GO:0012505">
    <property type="term" value="C:endomembrane system"/>
    <property type="evidence" value="ECO:0007669"/>
    <property type="project" value="UniProtKB-SubCell"/>
</dbReference>